<feature type="signal peptide" evidence="14">
    <location>
        <begin position="1"/>
        <end position="24"/>
    </location>
</feature>
<proteinExistence type="inferred from homology"/>
<organism evidence="16 17">
    <name type="scientific">Esox lucius</name>
    <name type="common">Northern pike</name>
    <dbReference type="NCBI Taxonomy" id="8010"/>
    <lineage>
        <taxon>Eukaryota</taxon>
        <taxon>Metazoa</taxon>
        <taxon>Chordata</taxon>
        <taxon>Craniata</taxon>
        <taxon>Vertebrata</taxon>
        <taxon>Euteleostomi</taxon>
        <taxon>Actinopterygii</taxon>
        <taxon>Neopterygii</taxon>
        <taxon>Teleostei</taxon>
        <taxon>Protacanthopterygii</taxon>
        <taxon>Esociformes</taxon>
        <taxon>Esocidae</taxon>
        <taxon>Esox</taxon>
    </lineage>
</organism>
<evidence type="ECO:0000259" key="15">
    <source>
        <dbReference type="PROSITE" id="PS51034"/>
    </source>
</evidence>
<evidence type="ECO:0000256" key="13">
    <source>
        <dbReference type="ARBA" id="ARBA00023180"/>
    </source>
</evidence>
<dbReference type="FunFam" id="2.60.40.4100:FF:000002">
    <property type="entry name" value="Zona pellucida sperm-binding protein 3"/>
    <property type="match status" value="1"/>
</dbReference>
<evidence type="ECO:0000313" key="16">
    <source>
        <dbReference type="Ensembl" id="ENSELUP00000072469.2"/>
    </source>
</evidence>
<evidence type="ECO:0000313" key="17">
    <source>
        <dbReference type="Proteomes" id="UP000265140"/>
    </source>
</evidence>
<keyword evidence="9 14" id="KW-0732">Signal</keyword>
<feature type="chain" id="PRO_5044042487" description="Zona pellucida sperm-binding protein 3" evidence="14">
    <location>
        <begin position="25"/>
        <end position="420"/>
    </location>
</feature>
<evidence type="ECO:0000256" key="4">
    <source>
        <dbReference type="ARBA" id="ARBA00022475"/>
    </source>
</evidence>
<reference evidence="16" key="4">
    <citation type="submission" date="2025-09" db="UniProtKB">
        <authorList>
            <consortium name="Ensembl"/>
        </authorList>
    </citation>
    <scope>IDENTIFICATION</scope>
</reference>
<evidence type="ECO:0000256" key="10">
    <source>
        <dbReference type="ARBA" id="ARBA00022989"/>
    </source>
</evidence>
<dbReference type="FunFam" id="2.60.40.3210:FF:000001">
    <property type="entry name" value="Zona pellucida sperm-binding protein 3"/>
    <property type="match status" value="1"/>
</dbReference>
<dbReference type="SMART" id="SM00241">
    <property type="entry name" value="ZP"/>
    <property type="match status" value="1"/>
</dbReference>
<comment type="subcellular location">
    <subcellularLocation>
        <location evidence="1">Secreted</location>
        <location evidence="1">Extracellular space</location>
        <location evidence="1">Extracellular matrix</location>
    </subcellularLocation>
    <subcellularLocation>
        <location evidence="14">Zona pellucida</location>
    </subcellularLocation>
    <subcellularLocation>
        <location evidence="14">Cell membrane</location>
        <topology evidence="14">Single-pass type I membrane protein</topology>
    </subcellularLocation>
</comment>
<dbReference type="InterPro" id="IPR042235">
    <property type="entry name" value="ZP-C_dom"/>
</dbReference>
<sequence>VAMKWSVVCLVAVAMHGCLSDAQSKYPPIRPLYPPKNRNPVKIQPKELIQSKQQFETPLDWTYPANPVPEAKVYGRSERRSPVAANSVVIFCNENMIHVEAKQDLLGIGELIHIDDLVLGDCAHTGFDNANNVIIFQAELQACGSFLTMTDASLIYSFMLNYKPNPLTSTTIIRTNDVSITVECHYPRKHNVSSMALIPTWTPFSSAKYAEEFLYFSLRLMTADWQYERDSNEFSLGDILNIEASVMQYFHVPLRVFVDSCVATLEPNPNASPNYAFIDNHGCLIDAKITGSHSMFMARSEDHKLHFQLEAFRFGSQKTGSPSQIYHKPTHTSPPKQHDMIYITCHLKAARVSMPIDSNYKACSFVNTWREAGGNDGMCNCCDSTCGTRNARDVTRPKTPAYTWEGDVQLGPIIISEKVM</sequence>
<reference evidence="16" key="3">
    <citation type="submission" date="2025-08" db="UniProtKB">
        <authorList>
            <consortium name="Ensembl"/>
        </authorList>
    </citation>
    <scope>IDENTIFICATION</scope>
</reference>
<reference evidence="17" key="1">
    <citation type="journal article" date="2014" name="PLoS ONE">
        <title>The genome and linkage map of the northern pike (Esox lucius): conserved synteny revealed between the salmonid sister group and the Neoteleostei.</title>
        <authorList>
            <person name="Rondeau E.B."/>
            <person name="Minkley D.R."/>
            <person name="Leong J.S."/>
            <person name="Messmer A.M."/>
            <person name="Jantzen J.R."/>
            <person name="von Schalburg K.R."/>
            <person name="Lemon C."/>
            <person name="Bird N.H."/>
            <person name="Koop B.F."/>
        </authorList>
    </citation>
    <scope>NUCLEOTIDE SEQUENCE</scope>
</reference>
<evidence type="ECO:0000256" key="11">
    <source>
        <dbReference type="ARBA" id="ARBA00023136"/>
    </source>
</evidence>
<dbReference type="GO" id="GO:0035803">
    <property type="term" value="P:egg coat formation"/>
    <property type="evidence" value="ECO:0007669"/>
    <property type="project" value="UniProtKB-UniRule"/>
</dbReference>
<evidence type="ECO:0000256" key="6">
    <source>
        <dbReference type="ARBA" id="ARBA00022530"/>
    </source>
</evidence>
<evidence type="ECO:0000256" key="2">
    <source>
        <dbReference type="ARBA" id="ARBA00006735"/>
    </source>
</evidence>
<keyword evidence="4 14" id="KW-1003">Cell membrane</keyword>
<dbReference type="InterPro" id="IPR001507">
    <property type="entry name" value="ZP_dom"/>
</dbReference>
<dbReference type="GO" id="GO:0032190">
    <property type="term" value="F:acrosin binding"/>
    <property type="evidence" value="ECO:0007669"/>
    <property type="project" value="TreeGrafter"/>
</dbReference>
<dbReference type="PANTHER" id="PTHR11576">
    <property type="entry name" value="ZONA PELLUCIDA SPERM-BINDING PROTEIN 3"/>
    <property type="match status" value="1"/>
</dbReference>
<dbReference type="Ensembl" id="ENSELUT00000070402.2">
    <property type="protein sequence ID" value="ENSELUP00000072469.2"/>
    <property type="gene ID" value="ENSELUG00000022451.3"/>
</dbReference>
<protein>
    <recommendedName>
        <fullName evidence="3 14">Zona pellucida sperm-binding protein 3</fullName>
    </recommendedName>
</protein>
<dbReference type="GeneTree" id="ENSGT01030000234567"/>
<dbReference type="Pfam" id="PF00100">
    <property type="entry name" value="Zona_pellucida"/>
    <property type="match status" value="1"/>
</dbReference>
<evidence type="ECO:0000256" key="12">
    <source>
        <dbReference type="ARBA" id="ARBA00023157"/>
    </source>
</evidence>
<evidence type="ECO:0000256" key="5">
    <source>
        <dbReference type="ARBA" id="ARBA00022525"/>
    </source>
</evidence>
<keyword evidence="6 14" id="KW-0272">Extracellular matrix</keyword>
<dbReference type="PANTHER" id="PTHR11576:SF2">
    <property type="entry name" value="ZONA PELLUCIDA SPERM-BINDING PROTEIN 3"/>
    <property type="match status" value="1"/>
</dbReference>
<keyword evidence="12 14" id="KW-1015">Disulfide bond</keyword>
<comment type="similarity">
    <text evidence="2 14">Belongs to the ZP domain family. ZPC subfamily.</text>
</comment>
<evidence type="ECO:0000256" key="7">
    <source>
        <dbReference type="ARBA" id="ARBA00022685"/>
    </source>
</evidence>
<evidence type="ECO:0000256" key="3">
    <source>
        <dbReference type="ARBA" id="ARBA00017980"/>
    </source>
</evidence>
<evidence type="ECO:0000256" key="9">
    <source>
        <dbReference type="ARBA" id="ARBA00022729"/>
    </source>
</evidence>
<dbReference type="Gene3D" id="2.60.40.4100">
    <property type="entry name" value="Zona pellucida, ZP-C domain"/>
    <property type="match status" value="1"/>
</dbReference>
<dbReference type="GO" id="GO:0007339">
    <property type="term" value="P:binding of sperm to zona pellucida"/>
    <property type="evidence" value="ECO:0007669"/>
    <property type="project" value="UniProtKB-UniRule"/>
</dbReference>
<keyword evidence="13" id="KW-0325">Glycoprotein</keyword>
<reference evidence="16" key="2">
    <citation type="submission" date="2020-02" db="EMBL/GenBank/DDBJ databases">
        <title>Esox lucius (northern pike) genome, fEsoLuc1, primary haplotype.</title>
        <authorList>
            <person name="Myers G."/>
            <person name="Karagic N."/>
            <person name="Meyer A."/>
            <person name="Pippel M."/>
            <person name="Reichard M."/>
            <person name="Winkler S."/>
            <person name="Tracey A."/>
            <person name="Sims Y."/>
            <person name="Howe K."/>
            <person name="Rhie A."/>
            <person name="Formenti G."/>
            <person name="Durbin R."/>
            <person name="Fedrigo O."/>
            <person name="Jarvis E.D."/>
        </authorList>
    </citation>
    <scope>NUCLEOTIDE SEQUENCE [LARGE SCALE GENOMIC DNA]</scope>
</reference>
<keyword evidence="11" id="KW-0472">Membrane</keyword>
<dbReference type="Gene3D" id="2.60.40.3210">
    <property type="entry name" value="Zona pellucida, ZP-N domain"/>
    <property type="match status" value="1"/>
</dbReference>
<dbReference type="AlphaFoldDB" id="A0A6Q2Z2A5"/>
<dbReference type="GO" id="GO:0035805">
    <property type="term" value="C:egg coat"/>
    <property type="evidence" value="ECO:0007669"/>
    <property type="project" value="UniProtKB-SubCell"/>
</dbReference>
<dbReference type="Bgee" id="ENSELUG00000022451">
    <property type="expression patterns" value="Expressed in liver and 6 other cell types or tissues"/>
</dbReference>
<keyword evidence="17" id="KW-1185">Reference proteome</keyword>
<evidence type="ECO:0000256" key="14">
    <source>
        <dbReference type="RuleBase" id="RU367066"/>
    </source>
</evidence>
<dbReference type="InterPro" id="IPR055356">
    <property type="entry name" value="ZP-N"/>
</dbReference>
<dbReference type="InterPro" id="IPR048290">
    <property type="entry name" value="ZP_chr"/>
</dbReference>
<keyword evidence="5 14" id="KW-0964">Secreted</keyword>
<dbReference type="InterPro" id="IPR055355">
    <property type="entry name" value="ZP-C"/>
</dbReference>
<comment type="PTM">
    <text evidence="14">Proteolytically cleaved before the transmembrane segment to yield the secreted ectodomain incorporated in the zona pellucida.</text>
</comment>
<evidence type="ECO:0000256" key="1">
    <source>
        <dbReference type="ARBA" id="ARBA00004498"/>
    </source>
</evidence>
<keyword evidence="10" id="KW-1133">Transmembrane helix</keyword>
<accession>A0A6Q2Z2A5</accession>
<feature type="domain" description="ZP" evidence="15">
    <location>
        <begin position="91"/>
        <end position="370"/>
    </location>
</feature>
<dbReference type="GO" id="GO:0005886">
    <property type="term" value="C:plasma membrane"/>
    <property type="evidence" value="ECO:0007669"/>
    <property type="project" value="UniProtKB-SubCell"/>
</dbReference>
<dbReference type="GO" id="GO:2000344">
    <property type="term" value="P:positive regulation of acrosome reaction"/>
    <property type="evidence" value="ECO:0007669"/>
    <property type="project" value="UniProtKB-UniRule"/>
</dbReference>
<dbReference type="PRINTS" id="PR00023">
    <property type="entry name" value="ZPELLUCIDA"/>
</dbReference>
<keyword evidence="8" id="KW-0812">Transmembrane</keyword>
<comment type="domain">
    <text evidence="14">The ZP domain is involved in the polymerization of the ZP proteins to form the zona pellucida.</text>
</comment>
<dbReference type="PROSITE" id="PS51034">
    <property type="entry name" value="ZP_2"/>
    <property type="match status" value="1"/>
</dbReference>
<keyword evidence="7 14" id="KW-0165">Cleavage on pair of basic residues</keyword>
<comment type="function">
    <text evidence="14">Component of the zona pellucida, an extracellular matrix surrounding oocytes which mediates sperm binding, induction of the acrosome reaction and prevents post-fertilization polyspermy. The zona pellucida is composed of 3 to 4 glycoproteins, ZP1, ZP2, ZP3, and ZP4. ZP3 is essential for sperm binding and zona matrix formation.</text>
</comment>
<name>A0A6Q2Z2A5_ESOLU</name>
<dbReference type="GO" id="GO:0035804">
    <property type="term" value="F:structural constituent of egg coat"/>
    <property type="evidence" value="ECO:0007669"/>
    <property type="project" value="UniProtKB-UniRule"/>
</dbReference>
<dbReference type="Pfam" id="PF23344">
    <property type="entry name" value="ZP-N"/>
    <property type="match status" value="1"/>
</dbReference>
<evidence type="ECO:0000256" key="8">
    <source>
        <dbReference type="ARBA" id="ARBA00022692"/>
    </source>
</evidence>
<dbReference type="Proteomes" id="UP000265140">
    <property type="component" value="Chromosome 19"/>
</dbReference>